<dbReference type="EMBL" id="CP002454">
    <property type="protein sequence ID" value="ADV67061.1"/>
    <property type="molecule type" value="Genomic_DNA"/>
</dbReference>
<dbReference type="PROSITE" id="PS51186">
    <property type="entry name" value="GNAT"/>
    <property type="match status" value="1"/>
</dbReference>
<dbReference type="Pfam" id="PF13302">
    <property type="entry name" value="Acetyltransf_3"/>
    <property type="match status" value="1"/>
</dbReference>
<dbReference type="HOGENOM" id="CLU_013985_3_2_0"/>
<comment type="similarity">
    <text evidence="3">Belongs to the acetyltransferase family. RimJ subfamily.</text>
</comment>
<dbReference type="SUPFAM" id="SSF55729">
    <property type="entry name" value="Acyl-CoA N-acyltransferases (Nat)"/>
    <property type="match status" value="1"/>
</dbReference>
<gene>
    <name evidence="5" type="ordered locus">Deima_1412</name>
</gene>
<dbReference type="STRING" id="709986.Deima_1412"/>
<dbReference type="OrthoDB" id="9795206at2"/>
<organism evidence="5 6">
    <name type="scientific">Deinococcus maricopensis (strain DSM 21211 / LMG 22137 / NRRL B-23946 / LB-34)</name>
    <dbReference type="NCBI Taxonomy" id="709986"/>
    <lineage>
        <taxon>Bacteria</taxon>
        <taxon>Thermotogati</taxon>
        <taxon>Deinococcota</taxon>
        <taxon>Deinococci</taxon>
        <taxon>Deinococcales</taxon>
        <taxon>Deinococcaceae</taxon>
        <taxon>Deinococcus</taxon>
    </lineage>
</organism>
<proteinExistence type="inferred from homology"/>
<keyword evidence="6" id="KW-1185">Reference proteome</keyword>
<dbReference type="PANTHER" id="PTHR43792">
    <property type="entry name" value="GNAT FAMILY, PUTATIVE (AFU_ORTHOLOGUE AFUA_3G00765)-RELATED-RELATED"/>
    <property type="match status" value="1"/>
</dbReference>
<name>E8U7M2_DEIML</name>
<sequence length="187" mass="20818">MTAPVTAALTPPATLTTDRLRLVPLGPEHLDDVMAALQHEEFQRLTGTHAHFRRADVERHLARVAAADDRADWAILRADDSAYLGEVVLNSLDAPNRSMNFRIALSGPDVVGRGYGTEATRAVVQYAFDVVRLHRLSLGVYAFNPRARRTYENCGFVHEGTERHALHWEGAWVDQHLMGMLATDPRA</sequence>
<dbReference type="RefSeq" id="WP_013556566.1">
    <property type="nucleotide sequence ID" value="NC_014958.1"/>
</dbReference>
<dbReference type="InterPro" id="IPR051531">
    <property type="entry name" value="N-acetyltransferase"/>
</dbReference>
<dbReference type="Proteomes" id="UP000008635">
    <property type="component" value="Chromosome"/>
</dbReference>
<evidence type="ECO:0000313" key="5">
    <source>
        <dbReference type="EMBL" id="ADV67061.1"/>
    </source>
</evidence>
<reference evidence="5 6" key="1">
    <citation type="journal article" date="2011" name="Stand. Genomic Sci.">
        <title>Complete genome sequence of Deinococcus maricopensis type strain (LB-34).</title>
        <authorList>
            <person name="Pukall R."/>
            <person name="Zeytun A."/>
            <person name="Lucas S."/>
            <person name="Lapidus A."/>
            <person name="Hammon N."/>
            <person name="Deshpande S."/>
            <person name="Nolan M."/>
            <person name="Cheng J.F."/>
            <person name="Pitluck S."/>
            <person name="Liolios K."/>
            <person name="Pagani I."/>
            <person name="Mikhailova N."/>
            <person name="Ivanova N."/>
            <person name="Mavromatis K."/>
            <person name="Pati A."/>
            <person name="Tapia R."/>
            <person name="Han C."/>
            <person name="Goodwin L."/>
            <person name="Chen A."/>
            <person name="Palaniappan K."/>
            <person name="Land M."/>
            <person name="Hauser L."/>
            <person name="Chang Y.J."/>
            <person name="Jeffries C.D."/>
            <person name="Brambilla E.M."/>
            <person name="Rohde M."/>
            <person name="Goker M."/>
            <person name="Detter J.C."/>
            <person name="Woyke T."/>
            <person name="Bristow J."/>
            <person name="Eisen J.A."/>
            <person name="Markowitz V."/>
            <person name="Hugenholtz P."/>
            <person name="Kyrpides N.C."/>
            <person name="Klenk H.P."/>
        </authorList>
    </citation>
    <scope>NUCLEOTIDE SEQUENCE [LARGE SCALE GENOMIC DNA]</scope>
    <source>
        <strain evidence="6">DSM 21211 / LMG 22137 / NRRL B-23946 / LB-34</strain>
    </source>
</reference>
<protein>
    <submittedName>
        <fullName evidence="5">GCN5-related N-acetyltransferase</fullName>
    </submittedName>
</protein>
<dbReference type="eggNOG" id="COG1670">
    <property type="taxonomic scope" value="Bacteria"/>
</dbReference>
<dbReference type="InterPro" id="IPR000182">
    <property type="entry name" value="GNAT_dom"/>
</dbReference>
<dbReference type="KEGG" id="dmr:Deima_1412"/>
<dbReference type="InterPro" id="IPR016181">
    <property type="entry name" value="Acyl_CoA_acyltransferase"/>
</dbReference>
<keyword evidence="2" id="KW-0012">Acyltransferase</keyword>
<evidence type="ECO:0000259" key="4">
    <source>
        <dbReference type="PROSITE" id="PS51186"/>
    </source>
</evidence>
<dbReference type="GO" id="GO:0016747">
    <property type="term" value="F:acyltransferase activity, transferring groups other than amino-acyl groups"/>
    <property type="evidence" value="ECO:0007669"/>
    <property type="project" value="InterPro"/>
</dbReference>
<keyword evidence="1 5" id="KW-0808">Transferase</keyword>
<evidence type="ECO:0000256" key="2">
    <source>
        <dbReference type="ARBA" id="ARBA00023315"/>
    </source>
</evidence>
<dbReference type="AlphaFoldDB" id="E8U7M2"/>
<dbReference type="PANTHER" id="PTHR43792:SF8">
    <property type="entry name" value="[RIBOSOMAL PROTEIN US5]-ALANINE N-ACETYLTRANSFERASE"/>
    <property type="match status" value="1"/>
</dbReference>
<evidence type="ECO:0000256" key="1">
    <source>
        <dbReference type="ARBA" id="ARBA00022679"/>
    </source>
</evidence>
<reference evidence="6" key="2">
    <citation type="submission" date="2011-01" db="EMBL/GenBank/DDBJ databases">
        <title>The complete genome of Deinococcus maricopensis DSM 21211.</title>
        <authorList>
            <consortium name="US DOE Joint Genome Institute (JGI-PGF)"/>
            <person name="Lucas S."/>
            <person name="Copeland A."/>
            <person name="Lapidus A."/>
            <person name="Goodwin L."/>
            <person name="Pitluck S."/>
            <person name="Kyrpides N."/>
            <person name="Mavromatis K."/>
            <person name="Pagani I."/>
            <person name="Ivanova N."/>
            <person name="Ovchinnikova G."/>
            <person name="Zeytun A."/>
            <person name="Detter J.C."/>
            <person name="Han C."/>
            <person name="Land M."/>
            <person name="Hauser L."/>
            <person name="Markowitz V."/>
            <person name="Cheng J.-F."/>
            <person name="Hugenholtz P."/>
            <person name="Woyke T."/>
            <person name="Wu D."/>
            <person name="Pukall R."/>
            <person name="Gehrich-Schroeter G."/>
            <person name="Brambilla E."/>
            <person name="Klenk H.-P."/>
            <person name="Eisen J.A."/>
        </authorList>
    </citation>
    <scope>NUCLEOTIDE SEQUENCE [LARGE SCALE GENOMIC DNA]</scope>
    <source>
        <strain evidence="6">DSM 21211 / LMG 22137 / NRRL B-23946 / LB-34</strain>
    </source>
</reference>
<dbReference type="Gene3D" id="3.40.630.30">
    <property type="match status" value="1"/>
</dbReference>
<evidence type="ECO:0000256" key="3">
    <source>
        <dbReference type="ARBA" id="ARBA00038502"/>
    </source>
</evidence>
<accession>E8U7M2</accession>
<evidence type="ECO:0000313" key="6">
    <source>
        <dbReference type="Proteomes" id="UP000008635"/>
    </source>
</evidence>
<feature type="domain" description="N-acetyltransferase" evidence="4">
    <location>
        <begin position="20"/>
        <end position="179"/>
    </location>
</feature>